<proteinExistence type="predicted"/>
<evidence type="ECO:0000256" key="1">
    <source>
        <dbReference type="ARBA" id="ARBA00004651"/>
    </source>
</evidence>
<feature type="transmembrane region" description="Helical" evidence="6">
    <location>
        <begin position="21"/>
        <end position="39"/>
    </location>
</feature>
<feature type="transmembrane region" description="Helical" evidence="6">
    <location>
        <begin position="111"/>
        <end position="128"/>
    </location>
</feature>
<evidence type="ECO:0000313" key="7">
    <source>
        <dbReference type="EMBL" id="NWK05329.1"/>
    </source>
</evidence>
<keyword evidence="3 6" id="KW-0812">Transmembrane</keyword>
<dbReference type="EMBL" id="JACASX010000006">
    <property type="protein sequence ID" value="NWK05329.1"/>
    <property type="molecule type" value="Genomic_DNA"/>
</dbReference>
<evidence type="ECO:0000256" key="3">
    <source>
        <dbReference type="ARBA" id="ARBA00022692"/>
    </source>
</evidence>
<dbReference type="PANTHER" id="PTHR30250">
    <property type="entry name" value="PST FAMILY PREDICTED COLANIC ACID TRANSPORTER"/>
    <property type="match status" value="1"/>
</dbReference>
<dbReference type="PANTHER" id="PTHR30250:SF28">
    <property type="entry name" value="POLYSACCHARIDE BIOSYNTHESIS PROTEIN"/>
    <property type="match status" value="1"/>
</dbReference>
<feature type="transmembrane region" description="Helical" evidence="6">
    <location>
        <begin position="87"/>
        <end position="105"/>
    </location>
</feature>
<reference evidence="7 8" key="1">
    <citation type="journal article" date="2019" name="Environ. Microbiol.">
        <title>Genomics insights into ecotype formation of ammonia-oxidizing archaea in the deep ocean.</title>
        <authorList>
            <person name="Wang Y."/>
            <person name="Huang J.M."/>
            <person name="Cui G.J."/>
            <person name="Nunoura T."/>
            <person name="Takaki Y."/>
            <person name="Li W.L."/>
            <person name="Li J."/>
            <person name="Gao Z.M."/>
            <person name="Takai K."/>
            <person name="Zhang A.Q."/>
            <person name="Stepanauskas R."/>
        </authorList>
    </citation>
    <scope>NUCLEOTIDE SEQUENCE [LARGE SCALE GENOMIC DNA]</scope>
    <source>
        <strain evidence="7 8">F20</strain>
    </source>
</reference>
<evidence type="ECO:0000256" key="4">
    <source>
        <dbReference type="ARBA" id="ARBA00022989"/>
    </source>
</evidence>
<feature type="transmembrane region" description="Helical" evidence="6">
    <location>
        <begin position="267"/>
        <end position="290"/>
    </location>
</feature>
<feature type="transmembrane region" description="Helical" evidence="6">
    <location>
        <begin position="140"/>
        <end position="158"/>
    </location>
</feature>
<feature type="transmembrane region" description="Helical" evidence="6">
    <location>
        <begin position="357"/>
        <end position="379"/>
    </location>
</feature>
<evidence type="ECO:0000256" key="5">
    <source>
        <dbReference type="ARBA" id="ARBA00023136"/>
    </source>
</evidence>
<feature type="transmembrane region" description="Helical" evidence="6">
    <location>
        <begin position="51"/>
        <end position="75"/>
    </location>
</feature>
<dbReference type="AlphaFoldDB" id="A0A7K4NQN9"/>
<protein>
    <submittedName>
        <fullName evidence="7">Oligosaccharide flippase family protein</fullName>
    </submittedName>
</protein>
<dbReference type="Proteomes" id="UP000526196">
    <property type="component" value="Unassembled WGS sequence"/>
</dbReference>
<evidence type="ECO:0000256" key="2">
    <source>
        <dbReference type="ARBA" id="ARBA00022475"/>
    </source>
</evidence>
<keyword evidence="2" id="KW-1003">Cell membrane</keyword>
<feature type="transmembrane region" description="Helical" evidence="6">
    <location>
        <begin position="204"/>
        <end position="229"/>
    </location>
</feature>
<feature type="transmembrane region" description="Helical" evidence="6">
    <location>
        <begin position="333"/>
        <end position="351"/>
    </location>
</feature>
<organism evidence="7 8">
    <name type="scientific">Marine Group I thaumarchaeote</name>
    <dbReference type="NCBI Taxonomy" id="2511932"/>
    <lineage>
        <taxon>Archaea</taxon>
        <taxon>Nitrososphaerota</taxon>
        <taxon>Marine Group I</taxon>
    </lineage>
</organism>
<comment type="subcellular location">
    <subcellularLocation>
        <location evidence="1">Cell membrane</location>
        <topology evidence="1">Multi-pass membrane protein</topology>
    </subcellularLocation>
</comment>
<gene>
    <name evidence="7" type="ORF">HX833_04475</name>
</gene>
<dbReference type="GO" id="GO:0005886">
    <property type="term" value="C:plasma membrane"/>
    <property type="evidence" value="ECO:0007669"/>
    <property type="project" value="UniProtKB-SubCell"/>
</dbReference>
<comment type="caution">
    <text evidence="7">The sequence shown here is derived from an EMBL/GenBank/DDBJ whole genome shotgun (WGS) entry which is preliminary data.</text>
</comment>
<evidence type="ECO:0000313" key="8">
    <source>
        <dbReference type="Proteomes" id="UP000526196"/>
    </source>
</evidence>
<feature type="transmembrane region" description="Helical" evidence="6">
    <location>
        <begin position="302"/>
        <end position="321"/>
    </location>
</feature>
<evidence type="ECO:0000256" key="6">
    <source>
        <dbReference type="SAM" id="Phobius"/>
    </source>
</evidence>
<feature type="transmembrane region" description="Helical" evidence="6">
    <location>
        <begin position="164"/>
        <end position="183"/>
    </location>
</feature>
<keyword evidence="5 6" id="KW-0472">Membrane</keyword>
<keyword evidence="4 6" id="KW-1133">Transmembrane helix</keyword>
<sequence length="388" mass="42389">MKDIWQNISKKFGMQNGLIPIGIGDLLGSGLSAFFWFYIAAVLTPESYGEIHYLISIAGIAQLFSLVGNSSALTVYSAKNLNIQSTLYILSIVPTIISSIVIYILLSRLDVSALLFGYVIFESVNSVLLGRRLFNKYSKLIILQKGLTLSLGIGFYFMFGPEGIIYGLASSFIPYSYFFIKEFKTTKTNFSLLKTRTGFIANNYFNTLAGGFGGQIDKLIIAPILGFVLLGNYSLALQFIAVMMIFSSIIFKFILPLDSAGKDTLKVKKYAVALSIIITILGITLAPIIIPTLFPEYIETVVAVQILSLSVFFGNLVLIFTSKLLSEEKSKSVLISNIISVGIIIVGFILLGPILGIVGLAIIHVIAIAVESIILMLSIKKGGYDDRK</sequence>
<dbReference type="InterPro" id="IPR050833">
    <property type="entry name" value="Poly_Biosynth_Transport"/>
</dbReference>
<name>A0A7K4NQN9_9ARCH</name>
<accession>A0A7K4NQN9</accession>
<feature type="transmembrane region" description="Helical" evidence="6">
    <location>
        <begin position="235"/>
        <end position="255"/>
    </location>
</feature>